<evidence type="ECO:0000313" key="2">
    <source>
        <dbReference type="Proteomes" id="UP001281614"/>
    </source>
</evidence>
<protein>
    <submittedName>
        <fullName evidence="1">Uncharacterized protein</fullName>
    </submittedName>
</protein>
<organism evidence="1 2">
    <name type="scientific">Colletotrichum kahawae</name>
    <name type="common">Coffee berry disease fungus</name>
    <dbReference type="NCBI Taxonomy" id="34407"/>
    <lineage>
        <taxon>Eukaryota</taxon>
        <taxon>Fungi</taxon>
        <taxon>Dikarya</taxon>
        <taxon>Ascomycota</taxon>
        <taxon>Pezizomycotina</taxon>
        <taxon>Sordariomycetes</taxon>
        <taxon>Hypocreomycetidae</taxon>
        <taxon>Glomerellales</taxon>
        <taxon>Glomerellaceae</taxon>
        <taxon>Colletotrichum</taxon>
        <taxon>Colletotrichum gloeosporioides species complex</taxon>
    </lineage>
</organism>
<sequence>MTWAMLQVHWDGQIAYHQLISAGINHERERAGQHLLAADP</sequence>
<dbReference type="Proteomes" id="UP001281614">
    <property type="component" value="Unassembled WGS sequence"/>
</dbReference>
<accession>A0AAD9YSA5</accession>
<gene>
    <name evidence="1" type="ORF">CKAH01_12874</name>
</gene>
<name>A0AAD9YSA5_COLKA</name>
<dbReference type="AlphaFoldDB" id="A0AAD9YSA5"/>
<dbReference type="EMBL" id="VYYT01000038">
    <property type="protein sequence ID" value="KAK2775239.1"/>
    <property type="molecule type" value="Genomic_DNA"/>
</dbReference>
<reference evidence="1" key="1">
    <citation type="submission" date="2023-02" db="EMBL/GenBank/DDBJ databases">
        <title>Colletotrichum kahawae CIFC_Que2 genome sequencing and assembly.</title>
        <authorList>
            <person name="Baroncelli R."/>
        </authorList>
    </citation>
    <scope>NUCLEOTIDE SEQUENCE</scope>
    <source>
        <strain evidence="1">CIFC_Que2</strain>
    </source>
</reference>
<keyword evidence="2" id="KW-1185">Reference proteome</keyword>
<comment type="caution">
    <text evidence="1">The sequence shown here is derived from an EMBL/GenBank/DDBJ whole genome shotgun (WGS) entry which is preliminary data.</text>
</comment>
<evidence type="ECO:0000313" key="1">
    <source>
        <dbReference type="EMBL" id="KAK2775239.1"/>
    </source>
</evidence>
<proteinExistence type="predicted"/>